<keyword evidence="1" id="KW-0812">Transmembrane</keyword>
<name>A0ABT3HD05_9HYPH</name>
<keyword evidence="3" id="KW-1185">Reference proteome</keyword>
<organism evidence="2 3">
    <name type="scientific">Rhodobium gokarnense</name>
    <dbReference type="NCBI Taxonomy" id="364296"/>
    <lineage>
        <taxon>Bacteria</taxon>
        <taxon>Pseudomonadati</taxon>
        <taxon>Pseudomonadota</taxon>
        <taxon>Alphaproteobacteria</taxon>
        <taxon>Hyphomicrobiales</taxon>
        <taxon>Rhodobiaceae</taxon>
        <taxon>Rhodobium</taxon>
    </lineage>
</organism>
<dbReference type="Proteomes" id="UP001209755">
    <property type="component" value="Unassembled WGS sequence"/>
</dbReference>
<protein>
    <submittedName>
        <fullName evidence="2">Uncharacterized protein</fullName>
    </submittedName>
</protein>
<gene>
    <name evidence="2" type="ORF">M2319_002634</name>
</gene>
<dbReference type="RefSeq" id="WP_264601916.1">
    <property type="nucleotide sequence ID" value="NZ_JAOQNS010000007.1"/>
</dbReference>
<evidence type="ECO:0000313" key="2">
    <source>
        <dbReference type="EMBL" id="MCW2308292.1"/>
    </source>
</evidence>
<accession>A0ABT3HD05</accession>
<comment type="caution">
    <text evidence="2">The sequence shown here is derived from an EMBL/GenBank/DDBJ whole genome shotgun (WGS) entry which is preliminary data.</text>
</comment>
<keyword evidence="1" id="KW-0472">Membrane</keyword>
<reference evidence="3" key="1">
    <citation type="submission" date="2023-07" db="EMBL/GenBank/DDBJ databases">
        <title>Genome sequencing of Purple Non-Sulfur Bacteria from various extreme environments.</title>
        <authorList>
            <person name="Mayer M."/>
        </authorList>
    </citation>
    <scope>NUCLEOTIDE SEQUENCE [LARGE SCALE GENOMIC DNA]</scope>
    <source>
        <strain evidence="3">DSM 17935</strain>
    </source>
</reference>
<proteinExistence type="predicted"/>
<sequence length="56" mass="6072">MTKLIMVFFAAVAAIQLIRPLGWPGLEHRRDAWKLALLALVIVGIFVLGTAALQAS</sequence>
<keyword evidence="1" id="KW-1133">Transmembrane helix</keyword>
<evidence type="ECO:0000313" key="3">
    <source>
        <dbReference type="Proteomes" id="UP001209755"/>
    </source>
</evidence>
<feature type="transmembrane region" description="Helical" evidence="1">
    <location>
        <begin position="36"/>
        <end position="55"/>
    </location>
</feature>
<dbReference type="EMBL" id="JAOQNS010000007">
    <property type="protein sequence ID" value="MCW2308292.1"/>
    <property type="molecule type" value="Genomic_DNA"/>
</dbReference>
<evidence type="ECO:0000256" key="1">
    <source>
        <dbReference type="SAM" id="Phobius"/>
    </source>
</evidence>